<accession>A0A1X7VTC3</accession>
<dbReference type="InterPro" id="IPR000210">
    <property type="entry name" value="BTB/POZ_dom"/>
</dbReference>
<dbReference type="EnsemblMetazoa" id="Aqu2.1.43342_001">
    <property type="protein sequence ID" value="Aqu2.1.43342_001"/>
    <property type="gene ID" value="Aqu2.1.43342"/>
</dbReference>
<dbReference type="InterPro" id="IPR011705">
    <property type="entry name" value="BACK"/>
</dbReference>
<name>A0A1X7VTC3_AMPQE</name>
<dbReference type="PROSITE" id="PS50097">
    <property type="entry name" value="BTB"/>
    <property type="match status" value="1"/>
</dbReference>
<dbReference type="CDD" id="cd14733">
    <property type="entry name" value="BACK"/>
    <property type="match status" value="1"/>
</dbReference>
<dbReference type="OrthoDB" id="2153609at2759"/>
<protein>
    <recommendedName>
        <fullName evidence="2">BTB domain-containing protein</fullName>
    </recommendedName>
</protein>
<dbReference type="PANTHER" id="PTHR24413">
    <property type="entry name" value="SPECKLE-TYPE POZ PROTEIN"/>
    <property type="match status" value="1"/>
</dbReference>
<reference evidence="3" key="1">
    <citation type="submission" date="2017-05" db="UniProtKB">
        <authorList>
            <consortium name="EnsemblMetazoa"/>
        </authorList>
    </citation>
    <scope>IDENTIFICATION</scope>
</reference>
<dbReference type="Gene3D" id="1.25.40.420">
    <property type="match status" value="1"/>
</dbReference>
<dbReference type="eggNOG" id="KOG0397">
    <property type="taxonomic scope" value="Eukaryota"/>
</dbReference>
<dbReference type="SUPFAM" id="SSF54695">
    <property type="entry name" value="POZ domain"/>
    <property type="match status" value="1"/>
</dbReference>
<dbReference type="InParanoid" id="A0A1X7VTC3"/>
<evidence type="ECO:0000313" key="3">
    <source>
        <dbReference type="EnsemblMetazoa" id="Aqu2.1.43342_001"/>
    </source>
</evidence>
<feature type="domain" description="BTB" evidence="2">
    <location>
        <begin position="197"/>
        <end position="264"/>
    </location>
</feature>
<dbReference type="SMART" id="SM00225">
    <property type="entry name" value="BTB"/>
    <property type="match status" value="1"/>
</dbReference>
<evidence type="ECO:0000256" key="1">
    <source>
        <dbReference type="SAM" id="MobiDB-lite"/>
    </source>
</evidence>
<dbReference type="InterPro" id="IPR058897">
    <property type="entry name" value="PAPPA_SD_C"/>
</dbReference>
<dbReference type="Gene3D" id="3.30.710.10">
    <property type="entry name" value="Potassium Channel Kv1.1, Chain A"/>
    <property type="match status" value="1"/>
</dbReference>
<organism evidence="3">
    <name type="scientific">Amphimedon queenslandica</name>
    <name type="common">Sponge</name>
    <dbReference type="NCBI Taxonomy" id="400682"/>
    <lineage>
        <taxon>Eukaryota</taxon>
        <taxon>Metazoa</taxon>
        <taxon>Porifera</taxon>
        <taxon>Demospongiae</taxon>
        <taxon>Heteroscleromorpha</taxon>
        <taxon>Haplosclerida</taxon>
        <taxon>Niphatidae</taxon>
        <taxon>Amphimedon</taxon>
    </lineage>
</organism>
<dbReference type="Pfam" id="PF07707">
    <property type="entry name" value="BACK"/>
    <property type="match status" value="1"/>
</dbReference>
<feature type="region of interest" description="Disordered" evidence="1">
    <location>
        <begin position="17"/>
        <end position="41"/>
    </location>
</feature>
<dbReference type="Pfam" id="PF25900">
    <property type="entry name" value="PAPPA"/>
    <property type="match status" value="1"/>
</dbReference>
<evidence type="ECO:0000259" key="2">
    <source>
        <dbReference type="PROSITE" id="PS50097"/>
    </source>
</evidence>
<proteinExistence type="predicted"/>
<dbReference type="Pfam" id="PF00651">
    <property type="entry name" value="BTB"/>
    <property type="match status" value="1"/>
</dbReference>
<dbReference type="AlphaFoldDB" id="A0A1X7VTC3"/>
<sequence length="357" mass="40437">MRFIFYNATMLRRKEKAAAATDPATKGKKKRPDLKSLHTPHSTTLMGQWSADQVIGEPKVYPNYGDRNGSWAPRRTGGTEFIEVEFPMELFILKVSIYETYHCGAVTSVGAWNPSSQSYVSIYHGLPTVITKSRIFEPQIEKLDFKSNRLRIDIDCSAARSWCEIDAVKISGQRITPIPINSLSSDMRKLINSDVFSDVCFLVEKRRILAHKAILVSRSDYFMAMFSHNMKESKMEEIVIEDVEHDTFLSLLEYIYTGELTCSPVVTVDLLKLADMFSMDDLKVICMSRIPDHLSVDTVLAVLSAVSKGDSLMAIRELCYEFIAQNYAEVTKSEDFLSLPKEELIEIVQLTASKIKL</sequence>
<dbReference type="InterPro" id="IPR011333">
    <property type="entry name" value="SKP1/BTB/POZ_sf"/>
</dbReference>
<dbReference type="STRING" id="400682.A0A1X7VTC3"/>
<dbReference type="eggNOG" id="KOG1987">
    <property type="taxonomic scope" value="Eukaryota"/>
</dbReference>